<name>W6M601_9GAMM</name>
<protein>
    <submittedName>
        <fullName evidence="1">Uncharacterized protein</fullName>
    </submittedName>
</protein>
<reference evidence="1" key="2">
    <citation type="submission" date="2014-03" db="EMBL/GenBank/DDBJ databases">
        <title>Candidatus Competibacter-lineage genomes retrieved from metagenomes reveal functional metabolic diversity.</title>
        <authorList>
            <person name="McIlroy S.J."/>
            <person name="Albertsen M."/>
            <person name="Andresen E.K."/>
            <person name="Saunders A.M."/>
            <person name="Kristiansen R."/>
            <person name="Stokholm-Bjerregaard M."/>
            <person name="Nielsen K.L."/>
            <person name="Nielsen P.H."/>
        </authorList>
    </citation>
    <scope>NUCLEOTIDE SEQUENCE</scope>
    <source>
        <strain evidence="1">Run_A_D11</strain>
    </source>
</reference>
<dbReference type="Proteomes" id="UP000035760">
    <property type="component" value="Unassembled WGS sequence"/>
</dbReference>
<organism evidence="1 2">
    <name type="scientific">Candidatus Competibacter denitrificans Run_A_D11</name>
    <dbReference type="NCBI Taxonomy" id="1400863"/>
    <lineage>
        <taxon>Bacteria</taxon>
        <taxon>Pseudomonadati</taxon>
        <taxon>Pseudomonadota</taxon>
        <taxon>Gammaproteobacteria</taxon>
        <taxon>Candidatus Competibacteraceae</taxon>
        <taxon>Candidatus Competibacter</taxon>
    </lineage>
</organism>
<dbReference type="AlphaFoldDB" id="W6M601"/>
<reference evidence="1" key="1">
    <citation type="submission" date="2013-07" db="EMBL/GenBank/DDBJ databases">
        <authorList>
            <person name="McIlroy S."/>
        </authorList>
    </citation>
    <scope>NUCLEOTIDE SEQUENCE [LARGE SCALE GENOMIC DNA]</scope>
    <source>
        <strain evidence="1">Run_A_D11</strain>
    </source>
</reference>
<gene>
    <name evidence="1" type="ORF">BN873_130010</name>
</gene>
<proteinExistence type="predicted"/>
<evidence type="ECO:0000313" key="1">
    <source>
        <dbReference type="EMBL" id="CDI01175.1"/>
    </source>
</evidence>
<comment type="caution">
    <text evidence="1">The sequence shown here is derived from an EMBL/GenBank/DDBJ whole genome shotgun (WGS) entry which is preliminary data.</text>
</comment>
<sequence length="60" mass="6750">MLIKISSIPIVKGSDCFDLIKLRKTPPWDLITGTEAPPWIDALPAVRTMERGYLVKNSPR</sequence>
<keyword evidence="2" id="KW-1185">Reference proteome</keyword>
<accession>W6M601</accession>
<dbReference type="STRING" id="1400863.BN873_130010"/>
<evidence type="ECO:0000313" key="2">
    <source>
        <dbReference type="Proteomes" id="UP000035760"/>
    </source>
</evidence>
<dbReference type="EMBL" id="CBTJ020000018">
    <property type="protein sequence ID" value="CDI01175.1"/>
    <property type="molecule type" value="Genomic_DNA"/>
</dbReference>